<dbReference type="EMBL" id="JAZDUA010000027">
    <property type="protein sequence ID" value="KAK7872219.1"/>
    <property type="molecule type" value="Genomic_DNA"/>
</dbReference>
<accession>A0AAN9ZG29</accession>
<dbReference type="AlphaFoldDB" id="A0AAN9ZG29"/>
<name>A0AAN9ZG29_9ORTH</name>
<proteinExistence type="predicted"/>
<gene>
    <name evidence="1" type="ORF">R5R35_012077</name>
</gene>
<evidence type="ECO:0000313" key="2">
    <source>
        <dbReference type="Proteomes" id="UP001378592"/>
    </source>
</evidence>
<comment type="caution">
    <text evidence="1">The sequence shown here is derived from an EMBL/GenBank/DDBJ whole genome shotgun (WGS) entry which is preliminary data.</text>
</comment>
<sequence length="111" mass="13339">MARHEENAREMERQLRRERPRDWAYYEDYFRAFHGYLRALAGDKGVAEIRDPRLYFKYECCLLALWPKQQYVNAPVRYNVYHTAMRLAPRCVRDRLVTAFVHLPAFQGKAA</sequence>
<protein>
    <submittedName>
        <fullName evidence="1">Uncharacterized protein</fullName>
    </submittedName>
</protein>
<organism evidence="1 2">
    <name type="scientific">Gryllus longicercus</name>
    <dbReference type="NCBI Taxonomy" id="2509291"/>
    <lineage>
        <taxon>Eukaryota</taxon>
        <taxon>Metazoa</taxon>
        <taxon>Ecdysozoa</taxon>
        <taxon>Arthropoda</taxon>
        <taxon>Hexapoda</taxon>
        <taxon>Insecta</taxon>
        <taxon>Pterygota</taxon>
        <taxon>Neoptera</taxon>
        <taxon>Polyneoptera</taxon>
        <taxon>Orthoptera</taxon>
        <taxon>Ensifera</taxon>
        <taxon>Gryllidea</taxon>
        <taxon>Grylloidea</taxon>
        <taxon>Gryllidae</taxon>
        <taxon>Gryllinae</taxon>
        <taxon>Gryllus</taxon>
    </lineage>
</organism>
<evidence type="ECO:0000313" key="1">
    <source>
        <dbReference type="EMBL" id="KAK7872219.1"/>
    </source>
</evidence>
<reference evidence="1 2" key="1">
    <citation type="submission" date="2024-03" db="EMBL/GenBank/DDBJ databases">
        <title>The genome assembly and annotation of the cricket Gryllus longicercus Weissman &amp; Gray.</title>
        <authorList>
            <person name="Szrajer S."/>
            <person name="Gray D."/>
            <person name="Ylla G."/>
        </authorList>
    </citation>
    <scope>NUCLEOTIDE SEQUENCE [LARGE SCALE GENOMIC DNA]</scope>
    <source>
        <strain evidence="1">DAG 2021-001</strain>
        <tissue evidence="1">Whole body minus gut</tissue>
    </source>
</reference>
<keyword evidence="2" id="KW-1185">Reference proteome</keyword>
<dbReference type="Proteomes" id="UP001378592">
    <property type="component" value="Unassembled WGS sequence"/>
</dbReference>